<evidence type="ECO:0000313" key="2">
    <source>
        <dbReference type="EMBL" id="KIK95993.1"/>
    </source>
</evidence>
<feature type="transmembrane region" description="Helical" evidence="1">
    <location>
        <begin position="24"/>
        <end position="42"/>
    </location>
</feature>
<accession>A0A0D0DS10</accession>
<keyword evidence="1" id="KW-0812">Transmembrane</keyword>
<dbReference type="HOGENOM" id="CLU_1235376_0_0_1"/>
<dbReference type="OrthoDB" id="2682511at2759"/>
<gene>
    <name evidence="2" type="ORF">PAXRUDRAFT_25291</name>
</gene>
<keyword evidence="1" id="KW-1133">Transmembrane helix</keyword>
<reference evidence="3" key="2">
    <citation type="submission" date="2015-01" db="EMBL/GenBank/DDBJ databases">
        <title>Evolutionary Origins and Diversification of the Mycorrhizal Mutualists.</title>
        <authorList>
            <consortium name="DOE Joint Genome Institute"/>
            <consortium name="Mycorrhizal Genomics Consortium"/>
            <person name="Kohler A."/>
            <person name="Kuo A."/>
            <person name="Nagy L.G."/>
            <person name="Floudas D."/>
            <person name="Copeland A."/>
            <person name="Barry K.W."/>
            <person name="Cichocki N."/>
            <person name="Veneault-Fourrey C."/>
            <person name="LaButti K."/>
            <person name="Lindquist E.A."/>
            <person name="Lipzen A."/>
            <person name="Lundell T."/>
            <person name="Morin E."/>
            <person name="Murat C."/>
            <person name="Riley R."/>
            <person name="Ohm R."/>
            <person name="Sun H."/>
            <person name="Tunlid A."/>
            <person name="Henrissat B."/>
            <person name="Grigoriev I.V."/>
            <person name="Hibbett D.S."/>
            <person name="Martin F."/>
        </authorList>
    </citation>
    <scope>NUCLEOTIDE SEQUENCE [LARGE SCALE GENOMIC DNA]</scope>
    <source>
        <strain evidence="3">Ve08.2h10</strain>
    </source>
</reference>
<dbReference type="AlphaFoldDB" id="A0A0D0DS10"/>
<dbReference type="InParanoid" id="A0A0D0DS10"/>
<reference evidence="2 3" key="1">
    <citation type="submission" date="2014-04" db="EMBL/GenBank/DDBJ databases">
        <authorList>
            <consortium name="DOE Joint Genome Institute"/>
            <person name="Kuo A."/>
            <person name="Kohler A."/>
            <person name="Jargeat P."/>
            <person name="Nagy L.G."/>
            <person name="Floudas D."/>
            <person name="Copeland A."/>
            <person name="Barry K.W."/>
            <person name="Cichocki N."/>
            <person name="Veneault-Fourrey C."/>
            <person name="LaButti K."/>
            <person name="Lindquist E.A."/>
            <person name="Lipzen A."/>
            <person name="Lundell T."/>
            <person name="Morin E."/>
            <person name="Murat C."/>
            <person name="Sun H."/>
            <person name="Tunlid A."/>
            <person name="Henrissat B."/>
            <person name="Grigoriev I.V."/>
            <person name="Hibbett D.S."/>
            <person name="Martin F."/>
            <person name="Nordberg H.P."/>
            <person name="Cantor M.N."/>
            <person name="Hua S.X."/>
        </authorList>
    </citation>
    <scope>NUCLEOTIDE SEQUENCE [LARGE SCALE GENOMIC DNA]</scope>
    <source>
        <strain evidence="2 3">Ve08.2h10</strain>
    </source>
</reference>
<dbReference type="Proteomes" id="UP000054538">
    <property type="component" value="Unassembled WGS sequence"/>
</dbReference>
<organism evidence="2 3">
    <name type="scientific">Paxillus rubicundulus Ve08.2h10</name>
    <dbReference type="NCBI Taxonomy" id="930991"/>
    <lineage>
        <taxon>Eukaryota</taxon>
        <taxon>Fungi</taxon>
        <taxon>Dikarya</taxon>
        <taxon>Basidiomycota</taxon>
        <taxon>Agaricomycotina</taxon>
        <taxon>Agaricomycetes</taxon>
        <taxon>Agaricomycetidae</taxon>
        <taxon>Boletales</taxon>
        <taxon>Paxilineae</taxon>
        <taxon>Paxillaceae</taxon>
        <taxon>Paxillus</taxon>
    </lineage>
</organism>
<sequence length="224" mass="25331">MGQQLQGAIIYDSEELNNGRDQCLSLFLIGMIFFFVIFLHQFTQKIIQFRDDSLRQKLAAYSENWPLHATQPVEETSCLAPQEKKLLFLEYAFKGYRGNASPILVEQLIDRTGIYSATTPFGQAQIASRVSNRRRDSPWSVPQPDKNVFPVARLLEDLGSADDSKIASLAGRKGGRLAKEVAPCFKDILKAVQQWRQLRDRADGRSTELQSDSLQLHEDSIVVN</sequence>
<dbReference type="EMBL" id="KN825010">
    <property type="protein sequence ID" value="KIK95993.1"/>
    <property type="molecule type" value="Genomic_DNA"/>
</dbReference>
<evidence type="ECO:0000313" key="3">
    <source>
        <dbReference type="Proteomes" id="UP000054538"/>
    </source>
</evidence>
<name>A0A0D0DS10_9AGAM</name>
<keyword evidence="3" id="KW-1185">Reference proteome</keyword>
<protein>
    <submittedName>
        <fullName evidence="2">Unplaced genomic scaffold scaffold_188, whole genome shotgun sequence</fullName>
    </submittedName>
</protein>
<keyword evidence="1" id="KW-0472">Membrane</keyword>
<evidence type="ECO:0000256" key="1">
    <source>
        <dbReference type="SAM" id="Phobius"/>
    </source>
</evidence>
<proteinExistence type="predicted"/>